<feature type="region of interest" description="Disordered" evidence="1">
    <location>
        <begin position="1"/>
        <end position="23"/>
    </location>
</feature>
<reference evidence="2 3" key="1">
    <citation type="submission" date="2023-08" db="EMBL/GenBank/DDBJ databases">
        <authorList>
            <person name="Palmer J.M."/>
        </authorList>
    </citation>
    <scope>NUCLEOTIDE SEQUENCE [LARGE SCALE GENOMIC DNA]</scope>
    <source>
        <strain evidence="2 3">TWF481</strain>
    </source>
</reference>
<evidence type="ECO:0000313" key="3">
    <source>
        <dbReference type="Proteomes" id="UP001370758"/>
    </source>
</evidence>
<keyword evidence="3" id="KW-1185">Reference proteome</keyword>
<organism evidence="2 3">
    <name type="scientific">Arthrobotrys musiformis</name>
    <dbReference type="NCBI Taxonomy" id="47236"/>
    <lineage>
        <taxon>Eukaryota</taxon>
        <taxon>Fungi</taxon>
        <taxon>Dikarya</taxon>
        <taxon>Ascomycota</taxon>
        <taxon>Pezizomycotina</taxon>
        <taxon>Orbiliomycetes</taxon>
        <taxon>Orbiliales</taxon>
        <taxon>Orbiliaceae</taxon>
        <taxon>Arthrobotrys</taxon>
    </lineage>
</organism>
<dbReference type="AlphaFoldDB" id="A0AAV9VRJ9"/>
<evidence type="ECO:0000313" key="2">
    <source>
        <dbReference type="EMBL" id="KAK6495804.1"/>
    </source>
</evidence>
<dbReference type="Proteomes" id="UP001370758">
    <property type="component" value="Unassembled WGS sequence"/>
</dbReference>
<dbReference type="EMBL" id="JAVHJL010000012">
    <property type="protein sequence ID" value="KAK6495804.1"/>
    <property type="molecule type" value="Genomic_DNA"/>
</dbReference>
<gene>
    <name evidence="2" type="ORF">TWF481_002850</name>
</gene>
<evidence type="ECO:0000256" key="1">
    <source>
        <dbReference type="SAM" id="MobiDB-lite"/>
    </source>
</evidence>
<comment type="caution">
    <text evidence="2">The sequence shown here is derived from an EMBL/GenBank/DDBJ whole genome shotgun (WGS) entry which is preliminary data.</text>
</comment>
<sequence>MSWFDNSDGAFSMSPGEPENTFIDSVDVTKTGSLQTSNSIPNNFSSPSDILLMPIPALITPRTTKGTYREVASLRNEISAPEELIKELQKSVDKIQNYLAGLIPWTIEMNERMNNVVIEIFGEKEETVQEAAQEAAQDSGLEATG</sequence>
<name>A0AAV9VRJ9_9PEZI</name>
<accession>A0AAV9VRJ9</accession>
<proteinExistence type="predicted"/>
<protein>
    <submittedName>
        <fullName evidence="2">Uncharacterized protein</fullName>
    </submittedName>
</protein>